<dbReference type="GO" id="GO:0004177">
    <property type="term" value="F:aminopeptidase activity"/>
    <property type="evidence" value="ECO:0007669"/>
    <property type="project" value="UniProtKB-KW"/>
</dbReference>
<evidence type="ECO:0000313" key="23">
    <source>
        <dbReference type="EMBL" id="KAL1501644.1"/>
    </source>
</evidence>
<keyword evidence="5" id="KW-0336">GPI-anchor</keyword>
<evidence type="ECO:0000256" key="9">
    <source>
        <dbReference type="ARBA" id="ARBA00022801"/>
    </source>
</evidence>
<keyword evidence="9 18" id="KW-0378">Hydrolase</keyword>
<evidence type="ECO:0000256" key="1">
    <source>
        <dbReference type="ARBA" id="ARBA00004609"/>
    </source>
</evidence>
<dbReference type="FunFam" id="1.10.390.10:FF:000013">
    <property type="entry name" value="Aminopeptidase N"/>
    <property type="match status" value="1"/>
</dbReference>
<evidence type="ECO:0000256" key="13">
    <source>
        <dbReference type="ARBA" id="ARBA00023180"/>
    </source>
</evidence>
<evidence type="ECO:0000256" key="4">
    <source>
        <dbReference type="ARBA" id="ARBA00022475"/>
    </source>
</evidence>
<dbReference type="Gene3D" id="2.60.40.1910">
    <property type="match status" value="1"/>
</dbReference>
<dbReference type="InterPro" id="IPR042097">
    <property type="entry name" value="Aminopeptidase_N-like_N_sf"/>
</dbReference>
<dbReference type="GO" id="GO:0008237">
    <property type="term" value="F:metallopeptidase activity"/>
    <property type="evidence" value="ECO:0007669"/>
    <property type="project" value="UniProtKB-KW"/>
</dbReference>
<evidence type="ECO:0000259" key="21">
    <source>
        <dbReference type="Pfam" id="PF11838"/>
    </source>
</evidence>
<gene>
    <name evidence="23" type="ORF">ABEB36_006938</name>
</gene>
<protein>
    <recommendedName>
        <fullName evidence="18">Aminopeptidase</fullName>
        <ecNumber evidence="18">3.4.11.-</ecNumber>
    </recommendedName>
</protein>
<evidence type="ECO:0000256" key="19">
    <source>
        <dbReference type="SAM" id="SignalP"/>
    </source>
</evidence>
<keyword evidence="12" id="KW-0472">Membrane</keyword>
<organism evidence="23 24">
    <name type="scientific">Hypothenemus hampei</name>
    <name type="common">Coffee berry borer</name>
    <dbReference type="NCBI Taxonomy" id="57062"/>
    <lineage>
        <taxon>Eukaryota</taxon>
        <taxon>Metazoa</taxon>
        <taxon>Ecdysozoa</taxon>
        <taxon>Arthropoda</taxon>
        <taxon>Hexapoda</taxon>
        <taxon>Insecta</taxon>
        <taxon>Pterygota</taxon>
        <taxon>Neoptera</taxon>
        <taxon>Endopterygota</taxon>
        <taxon>Coleoptera</taxon>
        <taxon>Polyphaga</taxon>
        <taxon>Cucujiformia</taxon>
        <taxon>Curculionidae</taxon>
        <taxon>Scolytinae</taxon>
        <taxon>Hypothenemus</taxon>
    </lineage>
</organism>
<keyword evidence="7 16" id="KW-0479">Metal-binding</keyword>
<evidence type="ECO:0000259" key="22">
    <source>
        <dbReference type="Pfam" id="PF17900"/>
    </source>
</evidence>
<feature type="domain" description="ERAP1-like C-terminal" evidence="21">
    <location>
        <begin position="577"/>
        <end position="865"/>
    </location>
</feature>
<evidence type="ECO:0000256" key="11">
    <source>
        <dbReference type="ARBA" id="ARBA00023049"/>
    </source>
</evidence>
<keyword evidence="24" id="KW-1185">Reference proteome</keyword>
<keyword evidence="8 19" id="KW-0732">Signal</keyword>
<comment type="caution">
    <text evidence="23">The sequence shown here is derived from an EMBL/GenBank/DDBJ whole genome shotgun (WGS) entry which is preliminary data.</text>
</comment>
<dbReference type="Gene3D" id="2.60.40.1730">
    <property type="entry name" value="tricorn interacting facor f3 domain"/>
    <property type="match status" value="1"/>
</dbReference>
<keyword evidence="6 18" id="KW-0645">Protease</keyword>
<dbReference type="GO" id="GO:0008270">
    <property type="term" value="F:zinc ion binding"/>
    <property type="evidence" value="ECO:0007669"/>
    <property type="project" value="UniProtKB-UniRule"/>
</dbReference>
<evidence type="ECO:0000256" key="18">
    <source>
        <dbReference type="RuleBase" id="RU364040"/>
    </source>
</evidence>
<feature type="binding site" evidence="16">
    <location>
        <position position="346"/>
    </location>
    <ligand>
        <name>Zn(2+)</name>
        <dbReference type="ChEBI" id="CHEBI:29105"/>
        <note>catalytic</note>
    </ligand>
</feature>
<dbReference type="PRINTS" id="PR00756">
    <property type="entry name" value="ALADIPTASE"/>
</dbReference>
<dbReference type="GO" id="GO:0005886">
    <property type="term" value="C:plasma membrane"/>
    <property type="evidence" value="ECO:0007669"/>
    <property type="project" value="UniProtKB-SubCell"/>
</dbReference>
<evidence type="ECO:0000256" key="15">
    <source>
        <dbReference type="PIRSR" id="PIRSR634016-1"/>
    </source>
</evidence>
<comment type="subcellular location">
    <subcellularLocation>
        <location evidence="1">Cell membrane</location>
        <topology evidence="1">Lipid-anchor</topology>
        <topology evidence="1">GPI-anchor</topology>
    </subcellularLocation>
</comment>
<dbReference type="PANTHER" id="PTHR11533">
    <property type="entry name" value="PROTEASE M1 ZINC METALLOPROTEASE"/>
    <property type="match status" value="1"/>
</dbReference>
<feature type="domain" description="Aminopeptidase N-like N-terminal" evidence="22">
    <location>
        <begin position="43"/>
        <end position="235"/>
    </location>
</feature>
<keyword evidence="14" id="KW-0449">Lipoprotein</keyword>
<evidence type="ECO:0000256" key="10">
    <source>
        <dbReference type="ARBA" id="ARBA00022833"/>
    </source>
</evidence>
<evidence type="ECO:0000256" key="2">
    <source>
        <dbReference type="ARBA" id="ARBA00010136"/>
    </source>
</evidence>
<evidence type="ECO:0000256" key="8">
    <source>
        <dbReference type="ARBA" id="ARBA00022729"/>
    </source>
</evidence>
<feature type="signal peptide" evidence="19">
    <location>
        <begin position="1"/>
        <end position="20"/>
    </location>
</feature>
<evidence type="ECO:0000256" key="3">
    <source>
        <dbReference type="ARBA" id="ARBA00022438"/>
    </source>
</evidence>
<feature type="binding site" evidence="16">
    <location>
        <position position="369"/>
    </location>
    <ligand>
        <name>Zn(2+)</name>
        <dbReference type="ChEBI" id="CHEBI:29105"/>
        <note>catalytic</note>
    </ligand>
</feature>
<evidence type="ECO:0000256" key="5">
    <source>
        <dbReference type="ARBA" id="ARBA00022622"/>
    </source>
</evidence>
<comment type="similarity">
    <text evidence="2 18">Belongs to the peptidase M1 family.</text>
</comment>
<name>A0ABD1EVA1_HYPHA</name>
<evidence type="ECO:0000256" key="17">
    <source>
        <dbReference type="PIRSR" id="PIRSR634016-4"/>
    </source>
</evidence>
<keyword evidence="13" id="KW-0325">Glycoprotein</keyword>
<dbReference type="GO" id="GO:0006508">
    <property type="term" value="P:proteolysis"/>
    <property type="evidence" value="ECO:0007669"/>
    <property type="project" value="UniProtKB-KW"/>
</dbReference>
<dbReference type="EC" id="3.4.11.-" evidence="18"/>
<feature type="domain" description="Peptidase M1 membrane alanine aminopeptidase" evidence="20">
    <location>
        <begin position="272"/>
        <end position="496"/>
    </location>
</feature>
<evidence type="ECO:0000259" key="20">
    <source>
        <dbReference type="Pfam" id="PF01433"/>
    </source>
</evidence>
<keyword evidence="10 16" id="KW-0862">Zinc</keyword>
<evidence type="ECO:0000256" key="6">
    <source>
        <dbReference type="ARBA" id="ARBA00022670"/>
    </source>
</evidence>
<dbReference type="InterPro" id="IPR034016">
    <property type="entry name" value="M1_APN-typ"/>
</dbReference>
<dbReference type="InterPro" id="IPR045357">
    <property type="entry name" value="Aminopeptidase_N-like_N"/>
</dbReference>
<accession>A0ABD1EVA1</accession>
<dbReference type="InterPro" id="IPR050344">
    <property type="entry name" value="Peptidase_M1_aminopeptidases"/>
</dbReference>
<feature type="chain" id="PRO_5044781279" description="Aminopeptidase" evidence="19">
    <location>
        <begin position="21"/>
        <end position="922"/>
    </location>
</feature>
<dbReference type="PANTHER" id="PTHR11533:SF301">
    <property type="entry name" value="AMINOPEPTIDASE"/>
    <property type="match status" value="1"/>
</dbReference>
<evidence type="ECO:0000256" key="12">
    <source>
        <dbReference type="ARBA" id="ARBA00023136"/>
    </source>
</evidence>
<evidence type="ECO:0000256" key="16">
    <source>
        <dbReference type="PIRSR" id="PIRSR634016-3"/>
    </source>
</evidence>
<feature type="binding site" evidence="16">
    <location>
        <position position="350"/>
    </location>
    <ligand>
        <name>Zn(2+)</name>
        <dbReference type="ChEBI" id="CHEBI:29105"/>
        <note>catalytic</note>
    </ligand>
</feature>
<feature type="site" description="Transition state stabilizer" evidence="17">
    <location>
        <position position="435"/>
    </location>
</feature>
<dbReference type="SUPFAM" id="SSF63737">
    <property type="entry name" value="Leukotriene A4 hydrolase N-terminal domain"/>
    <property type="match status" value="1"/>
</dbReference>
<dbReference type="Pfam" id="PF01433">
    <property type="entry name" value="Peptidase_M1"/>
    <property type="match status" value="1"/>
</dbReference>
<dbReference type="SUPFAM" id="SSF55486">
    <property type="entry name" value="Metalloproteases ('zincins'), catalytic domain"/>
    <property type="match status" value="1"/>
</dbReference>
<evidence type="ECO:0000256" key="14">
    <source>
        <dbReference type="ARBA" id="ARBA00023288"/>
    </source>
</evidence>
<dbReference type="Proteomes" id="UP001566132">
    <property type="component" value="Unassembled WGS sequence"/>
</dbReference>
<reference evidence="23 24" key="1">
    <citation type="submission" date="2024-05" db="EMBL/GenBank/DDBJ databases">
        <title>Genetic variation in Jamaican populations of the coffee berry borer (Hypothenemus hampei).</title>
        <authorList>
            <person name="Errbii M."/>
            <person name="Myrie A."/>
        </authorList>
    </citation>
    <scope>NUCLEOTIDE SEQUENCE [LARGE SCALE GENOMIC DNA]</scope>
    <source>
        <strain evidence="23">JA-Hopewell-2020-01-JO</strain>
        <tissue evidence="23">Whole body</tissue>
    </source>
</reference>
<dbReference type="InterPro" id="IPR027268">
    <property type="entry name" value="Peptidase_M4/M1_CTD_sf"/>
</dbReference>
<sequence length="922" mass="105134">MNFPILTLLACILVFSNVVSLKLFKKHAQLEETGGYRLPGNAKPTFYDLTFTVDFNVEKPTMQGRVVITLDVNDTKTQKVLQLNSNITFAKDAKASWLSNNDTFSCNITTPDPNYLELTCDKSITGTNQKVTIDFTPTISEVDMDGAYLVRYQEEEKSKVMIATELEQIGARKLFPCFDEPAYKAPIQLTLITNVADFNENQWISNTPVQSSSFNNTTGVHTTVFQPTPPMSTYLLAFLVCQDFVNSTANDLTGYDFSVFTRKTAANFVDIALEYAPLLIESLGRYLNLSYVSLENDKMTLAAIPEYPGVAMENWGLITFQEIYLIDEGNKTTIRDKQDIVSMIAHELSHQWFGDFVTMDWWSNTFLNEGFATYFEHYITDEVLDDVEMFAQLVTKQQQVALKDDAYPNTIPLSNNASNVTTKDDFDMEFGVISYCKGGSVLKMIRNAIGDVTFRTALYNYLNENKNGNPTPDNLIDFLEQATNSTVDLTKYLHEWIYEKGYPLLTLTLNTDNTVTLNAEKFSSSLNKTEEDNKNIWWIPLTYTTSDNLDFTELTNVTWLDPNSLSNFSITLKSGAWILANLQASGYYRVNYDATLWSRIIETLNVSPELIHVINRAQLLDDAFNLARSLDGSESELYTRAFTLAEYLKNETEYHPWYTFFVEMQYLLDRIQDEDTLAALKAKILDIVSYQVRIPKHFEDFNHLQTLKQNLILYWACKLGHDECVQWAEDQFVVYELSPNSIDNNYRDVILCTRLATSNTAIKDYAFLVNKLNTSNLPLEQTDIAKSLGCFNGTPVPDTFTLTLMDNIQFSRMMFNSILDGLINQGTEKIISTLKIVLKNDELINEKWRNIDSVENILNTIASKSFSLDIANVIQKDYIDIYEKDNNRTAIVKTAKLAIDVIKINVEWTKKFETILTSVLRP</sequence>
<dbReference type="InterPro" id="IPR024571">
    <property type="entry name" value="ERAP1-like_C_dom"/>
</dbReference>
<keyword evidence="3 18" id="KW-0031">Aminopeptidase</keyword>
<dbReference type="Gene3D" id="1.10.390.10">
    <property type="entry name" value="Neutral Protease Domain 2"/>
    <property type="match status" value="1"/>
</dbReference>
<dbReference type="AlphaFoldDB" id="A0ABD1EVA1"/>
<dbReference type="EMBL" id="JBDJPC010000005">
    <property type="protein sequence ID" value="KAL1501644.1"/>
    <property type="molecule type" value="Genomic_DNA"/>
</dbReference>
<dbReference type="Gene3D" id="1.25.50.20">
    <property type="match status" value="1"/>
</dbReference>
<comment type="cofactor">
    <cofactor evidence="16 18">
        <name>Zn(2+)</name>
        <dbReference type="ChEBI" id="CHEBI:29105"/>
    </cofactor>
    <text evidence="16 18">Binds 1 zinc ion per subunit.</text>
</comment>
<dbReference type="GO" id="GO:0098552">
    <property type="term" value="C:side of membrane"/>
    <property type="evidence" value="ECO:0007669"/>
    <property type="project" value="UniProtKB-KW"/>
</dbReference>
<dbReference type="Pfam" id="PF17900">
    <property type="entry name" value="Peptidase_M1_N"/>
    <property type="match status" value="1"/>
</dbReference>
<dbReference type="CDD" id="cd09601">
    <property type="entry name" value="M1_APN-Q_like"/>
    <property type="match status" value="1"/>
</dbReference>
<dbReference type="InterPro" id="IPR014782">
    <property type="entry name" value="Peptidase_M1_dom"/>
</dbReference>
<dbReference type="Pfam" id="PF11838">
    <property type="entry name" value="ERAP1_C"/>
    <property type="match status" value="1"/>
</dbReference>
<dbReference type="FunFam" id="2.60.40.1910:FF:000008">
    <property type="entry name" value="Aminopeptidase"/>
    <property type="match status" value="1"/>
</dbReference>
<feature type="active site" description="Proton acceptor" evidence="15">
    <location>
        <position position="347"/>
    </location>
</feature>
<evidence type="ECO:0000313" key="24">
    <source>
        <dbReference type="Proteomes" id="UP001566132"/>
    </source>
</evidence>
<dbReference type="InterPro" id="IPR001930">
    <property type="entry name" value="Peptidase_M1"/>
</dbReference>
<evidence type="ECO:0000256" key="7">
    <source>
        <dbReference type="ARBA" id="ARBA00022723"/>
    </source>
</evidence>
<keyword evidence="4" id="KW-1003">Cell membrane</keyword>
<keyword evidence="11 18" id="KW-0482">Metalloprotease</keyword>
<proteinExistence type="inferred from homology"/>